<name>A0A8S1CHE1_9INSE</name>
<evidence type="ECO:0000313" key="2">
    <source>
        <dbReference type="EMBL" id="CAB3368709.1"/>
    </source>
</evidence>
<dbReference type="Proteomes" id="UP000494165">
    <property type="component" value="Unassembled WGS sequence"/>
</dbReference>
<proteinExistence type="predicted"/>
<dbReference type="AlphaFoldDB" id="A0A8S1CHE1"/>
<protein>
    <submittedName>
        <fullName evidence="2">Uncharacterized protein</fullName>
    </submittedName>
</protein>
<comment type="caution">
    <text evidence="2">The sequence shown here is derived from an EMBL/GenBank/DDBJ whole genome shotgun (WGS) entry which is preliminary data.</text>
</comment>
<sequence length="78" mass="8205">MGAPLQLFLEGCCCSAEVGPKPAASTAEAQSAAPVGDFGPIRATRRHTLQPNSEKNKQRGRCTSREKPAVPRSSGQVL</sequence>
<evidence type="ECO:0000313" key="3">
    <source>
        <dbReference type="Proteomes" id="UP000494165"/>
    </source>
</evidence>
<reference evidence="2 3" key="1">
    <citation type="submission" date="2020-04" db="EMBL/GenBank/DDBJ databases">
        <authorList>
            <person name="Alioto T."/>
            <person name="Alioto T."/>
            <person name="Gomez Garrido J."/>
        </authorList>
    </citation>
    <scope>NUCLEOTIDE SEQUENCE [LARGE SCALE GENOMIC DNA]</scope>
</reference>
<accession>A0A8S1CHE1</accession>
<keyword evidence="3" id="KW-1185">Reference proteome</keyword>
<feature type="compositionally biased region" description="Low complexity" evidence="1">
    <location>
        <begin position="23"/>
        <end position="33"/>
    </location>
</feature>
<dbReference type="EMBL" id="CADEPI010000039">
    <property type="protein sequence ID" value="CAB3368709.1"/>
    <property type="molecule type" value="Genomic_DNA"/>
</dbReference>
<gene>
    <name evidence="2" type="ORF">CLODIP_2_CD00845</name>
</gene>
<organism evidence="2 3">
    <name type="scientific">Cloeon dipterum</name>
    <dbReference type="NCBI Taxonomy" id="197152"/>
    <lineage>
        <taxon>Eukaryota</taxon>
        <taxon>Metazoa</taxon>
        <taxon>Ecdysozoa</taxon>
        <taxon>Arthropoda</taxon>
        <taxon>Hexapoda</taxon>
        <taxon>Insecta</taxon>
        <taxon>Pterygota</taxon>
        <taxon>Palaeoptera</taxon>
        <taxon>Ephemeroptera</taxon>
        <taxon>Pisciforma</taxon>
        <taxon>Baetidae</taxon>
        <taxon>Cloeon</taxon>
    </lineage>
</organism>
<evidence type="ECO:0000256" key="1">
    <source>
        <dbReference type="SAM" id="MobiDB-lite"/>
    </source>
</evidence>
<feature type="region of interest" description="Disordered" evidence="1">
    <location>
        <begin position="19"/>
        <end position="78"/>
    </location>
</feature>